<feature type="domain" description="Tyrosine specific protein phosphatases" evidence="2">
    <location>
        <begin position="126"/>
        <end position="161"/>
    </location>
</feature>
<dbReference type="PROSITE" id="PS50056">
    <property type="entry name" value="TYR_PHOSPHATASE_2"/>
    <property type="match status" value="1"/>
</dbReference>
<dbReference type="InterPro" id="IPR000387">
    <property type="entry name" value="Tyr_Pase_dom"/>
</dbReference>
<keyword evidence="4" id="KW-1185">Reference proteome</keyword>
<dbReference type="Proteomes" id="UP001601992">
    <property type="component" value="Unassembled WGS sequence"/>
</dbReference>
<protein>
    <submittedName>
        <fullName evidence="3">Tyrosine-protein phosphatase</fullName>
        <ecNumber evidence="3">3.1.3.48</ecNumber>
    </submittedName>
</protein>
<comment type="caution">
    <text evidence="3">The sequence shown here is derived from an EMBL/GenBank/DDBJ whole genome shotgun (WGS) entry which is preliminary data.</text>
</comment>
<keyword evidence="3" id="KW-0378">Hydrolase</keyword>
<dbReference type="InterPro" id="IPR029021">
    <property type="entry name" value="Prot-tyrosine_phosphatase-like"/>
</dbReference>
<accession>A0ABW6RQC1</accession>
<organism evidence="3 4">
    <name type="scientific">Nocardia jiangxiensis</name>
    <dbReference type="NCBI Taxonomy" id="282685"/>
    <lineage>
        <taxon>Bacteria</taxon>
        <taxon>Bacillati</taxon>
        <taxon>Actinomycetota</taxon>
        <taxon>Actinomycetes</taxon>
        <taxon>Mycobacteriales</taxon>
        <taxon>Nocardiaceae</taxon>
        <taxon>Nocardia</taxon>
    </lineage>
</organism>
<dbReference type="PROSITE" id="PS00383">
    <property type="entry name" value="TYR_PHOSPHATASE_1"/>
    <property type="match status" value="1"/>
</dbReference>
<evidence type="ECO:0000256" key="1">
    <source>
        <dbReference type="ARBA" id="ARBA00009580"/>
    </source>
</evidence>
<dbReference type="PANTHER" id="PTHR31126">
    <property type="entry name" value="TYROSINE-PROTEIN PHOSPHATASE"/>
    <property type="match status" value="1"/>
</dbReference>
<dbReference type="Pfam" id="PF13350">
    <property type="entry name" value="Y_phosphatase3"/>
    <property type="match status" value="1"/>
</dbReference>
<sequence length="248" mass="27101">MNTARPDHFLISGTFNYRDVGRLHTARGRKLRSGVLLRSAHLCRVDARGRETLRELGVRTVHDLRGPREIDHLGADVLPEGVRLRLTPFNSAIDGQPPHEAAAERDGLAEMLEVYRSFPGMSEAHLALLAITESILRGHGAVLVHCAAGKDRTGWAIATLLRAIGVAEADILADFLLSNHAAEALAADVHRNSGGRLRLPPEVLGVRPEYLAAGTDSMHDLHTDLNGYFTAIGLTEDVRTRLSERLLE</sequence>
<dbReference type="GO" id="GO:0004725">
    <property type="term" value="F:protein tyrosine phosphatase activity"/>
    <property type="evidence" value="ECO:0007669"/>
    <property type="project" value="UniProtKB-EC"/>
</dbReference>
<name>A0ABW6RQC1_9NOCA</name>
<dbReference type="EC" id="3.1.3.48" evidence="3"/>
<reference evidence="3 4" key="1">
    <citation type="submission" date="2024-10" db="EMBL/GenBank/DDBJ databases">
        <title>The Natural Products Discovery Center: Release of the First 8490 Sequenced Strains for Exploring Actinobacteria Biosynthetic Diversity.</title>
        <authorList>
            <person name="Kalkreuter E."/>
            <person name="Kautsar S.A."/>
            <person name="Yang D."/>
            <person name="Bader C.D."/>
            <person name="Teijaro C.N."/>
            <person name="Fluegel L."/>
            <person name="Davis C.M."/>
            <person name="Simpson J.R."/>
            <person name="Lauterbach L."/>
            <person name="Steele A.D."/>
            <person name="Gui C."/>
            <person name="Meng S."/>
            <person name="Li G."/>
            <person name="Viehrig K."/>
            <person name="Ye F."/>
            <person name="Su P."/>
            <person name="Kiefer A.F."/>
            <person name="Nichols A."/>
            <person name="Cepeda A.J."/>
            <person name="Yan W."/>
            <person name="Fan B."/>
            <person name="Jiang Y."/>
            <person name="Adhikari A."/>
            <person name="Zheng C.-J."/>
            <person name="Schuster L."/>
            <person name="Cowan T.M."/>
            <person name="Smanski M.J."/>
            <person name="Chevrette M.G."/>
            <person name="De Carvalho L.P.S."/>
            <person name="Shen B."/>
        </authorList>
    </citation>
    <scope>NUCLEOTIDE SEQUENCE [LARGE SCALE GENOMIC DNA]</scope>
    <source>
        <strain evidence="3 4">NPDC002593</strain>
    </source>
</reference>
<comment type="similarity">
    <text evidence="1">Belongs to the protein-tyrosine phosphatase family.</text>
</comment>
<dbReference type="SUPFAM" id="SSF52799">
    <property type="entry name" value="(Phosphotyrosine protein) phosphatases II"/>
    <property type="match status" value="1"/>
</dbReference>
<dbReference type="EMBL" id="JBIAQY010000001">
    <property type="protein sequence ID" value="MFF3566199.1"/>
    <property type="molecule type" value="Genomic_DNA"/>
</dbReference>
<evidence type="ECO:0000313" key="3">
    <source>
        <dbReference type="EMBL" id="MFF3566199.1"/>
    </source>
</evidence>
<dbReference type="RefSeq" id="WP_040827394.1">
    <property type="nucleotide sequence ID" value="NZ_JBIAQY010000001.1"/>
</dbReference>
<evidence type="ECO:0000259" key="2">
    <source>
        <dbReference type="PROSITE" id="PS50056"/>
    </source>
</evidence>
<gene>
    <name evidence="3" type="ORF">ACFYXQ_00295</name>
</gene>
<dbReference type="Gene3D" id="3.90.190.10">
    <property type="entry name" value="Protein tyrosine phosphatase superfamily"/>
    <property type="match status" value="1"/>
</dbReference>
<evidence type="ECO:0000313" key="4">
    <source>
        <dbReference type="Proteomes" id="UP001601992"/>
    </source>
</evidence>
<dbReference type="InterPro" id="IPR026893">
    <property type="entry name" value="Tyr/Ser_Pase_IphP-type"/>
</dbReference>
<proteinExistence type="inferred from homology"/>
<dbReference type="PANTHER" id="PTHR31126:SF1">
    <property type="entry name" value="TYROSINE SPECIFIC PROTEIN PHOSPHATASES DOMAIN-CONTAINING PROTEIN"/>
    <property type="match status" value="1"/>
</dbReference>
<dbReference type="InterPro" id="IPR016130">
    <property type="entry name" value="Tyr_Pase_AS"/>
</dbReference>